<dbReference type="EMBL" id="CZAU01000015">
    <property type="protein sequence ID" value="CUP57746.1"/>
    <property type="molecule type" value="Genomic_DNA"/>
</dbReference>
<protein>
    <submittedName>
        <fullName evidence="1">Uncharacterized protein</fullName>
    </submittedName>
</protein>
<reference evidence="1 2" key="1">
    <citation type="submission" date="2015-09" db="EMBL/GenBank/DDBJ databases">
        <authorList>
            <consortium name="Pathogen Informatics"/>
        </authorList>
    </citation>
    <scope>NUCLEOTIDE SEQUENCE [LARGE SCALE GENOMIC DNA]</scope>
    <source>
        <strain evidence="1 2">2789STDY5834908</strain>
    </source>
</reference>
<dbReference type="AlphaFoldDB" id="A0A174PD35"/>
<dbReference type="Proteomes" id="UP000095564">
    <property type="component" value="Unassembled WGS sequence"/>
</dbReference>
<gene>
    <name evidence="1" type="ORF">ERS852520_01678</name>
</gene>
<evidence type="ECO:0000313" key="2">
    <source>
        <dbReference type="Proteomes" id="UP000095564"/>
    </source>
</evidence>
<proteinExistence type="predicted"/>
<organism evidence="1 2">
    <name type="scientific">Anaerostipes hadrus</name>
    <dbReference type="NCBI Taxonomy" id="649756"/>
    <lineage>
        <taxon>Bacteria</taxon>
        <taxon>Bacillati</taxon>
        <taxon>Bacillota</taxon>
        <taxon>Clostridia</taxon>
        <taxon>Lachnospirales</taxon>
        <taxon>Lachnospiraceae</taxon>
        <taxon>Anaerostipes</taxon>
    </lineage>
</organism>
<accession>A0A174PD35</accession>
<evidence type="ECO:0000313" key="1">
    <source>
        <dbReference type="EMBL" id="CUP57746.1"/>
    </source>
</evidence>
<dbReference type="RefSeq" id="WP_055160189.1">
    <property type="nucleotide sequence ID" value="NZ_CZAU01000015.1"/>
</dbReference>
<sequence length="88" mass="10158">MNALYQGPLYFNNYGRGLAVAYGSYIEWTRNPEKITRYVDPKLNQPVFVLKKEVSGKEYGIDMKFFDVSQGEEEILCPLTCFSVEPCF</sequence>
<name>A0A174PD35_ANAHA</name>